<proteinExistence type="predicted"/>
<keyword evidence="2" id="KW-0812">Transmembrane</keyword>
<dbReference type="EMBL" id="KZ613938">
    <property type="protein sequence ID" value="PMD47611.1"/>
    <property type="molecule type" value="Genomic_DNA"/>
</dbReference>
<feature type="compositionally biased region" description="Polar residues" evidence="1">
    <location>
        <begin position="318"/>
        <end position="334"/>
    </location>
</feature>
<dbReference type="AlphaFoldDB" id="A0A2J6SA18"/>
<evidence type="ECO:0000313" key="3">
    <source>
        <dbReference type="EMBL" id="PMD47611.1"/>
    </source>
</evidence>
<feature type="compositionally biased region" description="Polar residues" evidence="1">
    <location>
        <begin position="342"/>
        <end position="354"/>
    </location>
</feature>
<keyword evidence="2" id="KW-1133">Transmembrane helix</keyword>
<keyword evidence="4" id="KW-1185">Reference proteome</keyword>
<feature type="compositionally biased region" description="Basic and acidic residues" evidence="1">
    <location>
        <begin position="547"/>
        <end position="569"/>
    </location>
</feature>
<name>A0A2J6SA18_HYAVF</name>
<dbReference type="STRING" id="1149755.A0A2J6SA18"/>
<evidence type="ECO:0000256" key="1">
    <source>
        <dbReference type="SAM" id="MobiDB-lite"/>
    </source>
</evidence>
<feature type="region of interest" description="Disordered" evidence="1">
    <location>
        <begin position="530"/>
        <end position="574"/>
    </location>
</feature>
<accession>A0A2J6SA18</accession>
<feature type="compositionally biased region" description="Pro residues" evidence="1">
    <location>
        <begin position="445"/>
        <end position="462"/>
    </location>
</feature>
<dbReference type="Proteomes" id="UP000235786">
    <property type="component" value="Unassembled WGS sequence"/>
</dbReference>
<feature type="compositionally biased region" description="Polar residues" evidence="1">
    <location>
        <begin position="246"/>
        <end position="255"/>
    </location>
</feature>
<feature type="compositionally biased region" description="Basic residues" evidence="1">
    <location>
        <begin position="408"/>
        <end position="418"/>
    </location>
</feature>
<evidence type="ECO:0000256" key="2">
    <source>
        <dbReference type="SAM" id="Phobius"/>
    </source>
</evidence>
<keyword evidence="2" id="KW-0472">Membrane</keyword>
<evidence type="ECO:0000313" key="4">
    <source>
        <dbReference type="Proteomes" id="UP000235786"/>
    </source>
</evidence>
<sequence length="584" mass="64349">MGVQPPYLYDPVKSDGPRSPYKEFDPKAVTRASQEPKPRRPVHEGPLVSFNQHPDSYLILPYGNTNVKPMSASVKKWVKWMRNVQLVLRCFELLCAVGLLAMLILIKGIDVTTGWIVRIVPGVAILHTIYAIYHLGRKASGRPPGSSASYMVFAAFCDVTITPFYAFTALFAKTKSDNWASLLQTMDVTSLEGAVFLLAAVGAGLHFVSLADSLYLAATFHKIANMPPDMNPLEDNLTSRHKRNKSSMSMATTVLSEKEKRLSMPLESNHSSGASYEDLSRPPTIPFFHTRTQSTTSFSTYKSTPPPSRDARLDLPSRQYQIPPTNSNRSSLASASELKRGSVQSFSPMKRSNPSYTVIPLEEYEANILVRERGLQNPSPSRPATRMSQTSDAWFAGDSASTYSSPRPRSKSSPRKAPGKYTPLHQRHDSGDELSSYGLPHPLEANPPTPRHMLQPTPPSPVSPLSEISANTNNSNGPSKHLNNYKNHTYETYKGATDSRDIVDMTYEPGPVREPFKSKFYGDLKPATPPIMVGGRNSRQISSGNDFGERGSRLRDVSGKIAEEGRGGGDGKAWGTRFRKISGL</sequence>
<feature type="compositionally biased region" description="Basic and acidic residues" evidence="1">
    <location>
        <begin position="12"/>
        <end position="43"/>
    </location>
</feature>
<feature type="region of interest" description="Disordered" evidence="1">
    <location>
        <begin position="231"/>
        <end position="354"/>
    </location>
</feature>
<feature type="transmembrane region" description="Helical" evidence="2">
    <location>
        <begin position="115"/>
        <end position="136"/>
    </location>
</feature>
<gene>
    <name evidence="3" type="ORF">L207DRAFT_522988</name>
</gene>
<feature type="compositionally biased region" description="Polar residues" evidence="1">
    <location>
        <begin position="466"/>
        <end position="485"/>
    </location>
</feature>
<feature type="transmembrane region" description="Helical" evidence="2">
    <location>
        <begin position="193"/>
        <end position="217"/>
    </location>
</feature>
<feature type="region of interest" description="Disordered" evidence="1">
    <location>
        <begin position="1"/>
        <end position="45"/>
    </location>
</feature>
<protein>
    <submittedName>
        <fullName evidence="3">Uncharacterized protein</fullName>
    </submittedName>
</protein>
<dbReference type="OrthoDB" id="5404940at2759"/>
<reference evidence="3 4" key="1">
    <citation type="submission" date="2016-04" db="EMBL/GenBank/DDBJ databases">
        <title>A degradative enzymes factory behind the ericoid mycorrhizal symbiosis.</title>
        <authorList>
            <consortium name="DOE Joint Genome Institute"/>
            <person name="Martino E."/>
            <person name="Morin E."/>
            <person name="Grelet G."/>
            <person name="Kuo A."/>
            <person name="Kohler A."/>
            <person name="Daghino S."/>
            <person name="Barry K."/>
            <person name="Choi C."/>
            <person name="Cichocki N."/>
            <person name="Clum A."/>
            <person name="Copeland A."/>
            <person name="Hainaut M."/>
            <person name="Haridas S."/>
            <person name="Labutti K."/>
            <person name="Lindquist E."/>
            <person name="Lipzen A."/>
            <person name="Khouja H.-R."/>
            <person name="Murat C."/>
            <person name="Ohm R."/>
            <person name="Olson A."/>
            <person name="Spatafora J."/>
            <person name="Veneault-Fourrey C."/>
            <person name="Henrissat B."/>
            <person name="Grigoriev I."/>
            <person name="Martin F."/>
            <person name="Perotto S."/>
        </authorList>
    </citation>
    <scope>NUCLEOTIDE SEQUENCE [LARGE SCALE GENOMIC DNA]</scope>
    <source>
        <strain evidence="3 4">F</strain>
    </source>
</reference>
<feature type="transmembrane region" description="Helical" evidence="2">
    <location>
        <begin position="86"/>
        <end position="109"/>
    </location>
</feature>
<organism evidence="3 4">
    <name type="scientific">Hyaloscypha variabilis (strain UAMH 11265 / GT02V1 / F)</name>
    <name type="common">Meliniomyces variabilis</name>
    <dbReference type="NCBI Taxonomy" id="1149755"/>
    <lineage>
        <taxon>Eukaryota</taxon>
        <taxon>Fungi</taxon>
        <taxon>Dikarya</taxon>
        <taxon>Ascomycota</taxon>
        <taxon>Pezizomycotina</taxon>
        <taxon>Leotiomycetes</taxon>
        <taxon>Helotiales</taxon>
        <taxon>Hyaloscyphaceae</taxon>
        <taxon>Hyaloscypha</taxon>
        <taxon>Hyaloscypha variabilis</taxon>
    </lineage>
</organism>
<feature type="region of interest" description="Disordered" evidence="1">
    <location>
        <begin position="375"/>
        <end position="485"/>
    </location>
</feature>
<feature type="transmembrane region" description="Helical" evidence="2">
    <location>
        <begin position="148"/>
        <end position="173"/>
    </location>
</feature>
<feature type="compositionally biased region" description="Polar residues" evidence="1">
    <location>
        <begin position="290"/>
        <end position="303"/>
    </location>
</feature>